<keyword evidence="5 9" id="KW-0169">Cobalamin biosynthesis</keyword>
<dbReference type="PANTHER" id="PTHR34308">
    <property type="entry name" value="COBALAMIN BIOSYNTHESIS PROTEIN CBIB"/>
    <property type="match status" value="1"/>
</dbReference>
<evidence type="ECO:0000313" key="10">
    <source>
        <dbReference type="EMBL" id="MDY0883870.1"/>
    </source>
</evidence>
<feature type="transmembrane region" description="Helical" evidence="9">
    <location>
        <begin position="306"/>
        <end position="326"/>
    </location>
</feature>
<dbReference type="InterPro" id="IPR004485">
    <property type="entry name" value="Cobalamin_biosynth_CobD/CbiB"/>
</dbReference>
<dbReference type="EMBL" id="JAXCLW010000003">
    <property type="protein sequence ID" value="MDY0883870.1"/>
    <property type="molecule type" value="Genomic_DNA"/>
</dbReference>
<reference evidence="10 11" key="1">
    <citation type="journal article" date="2016" name="Antonie Van Leeuwenhoek">
        <title>Dongia soli sp. nov., isolated from soil from Dokdo, Korea.</title>
        <authorList>
            <person name="Kim D.U."/>
            <person name="Lee H."/>
            <person name="Kim H."/>
            <person name="Kim S.G."/>
            <person name="Ka J.O."/>
        </authorList>
    </citation>
    <scope>NUCLEOTIDE SEQUENCE [LARGE SCALE GENOMIC DNA]</scope>
    <source>
        <strain evidence="10 11">D78</strain>
    </source>
</reference>
<keyword evidence="4 9" id="KW-1003">Cell membrane</keyword>
<proteinExistence type="inferred from homology"/>
<keyword evidence="11" id="KW-1185">Reference proteome</keyword>
<evidence type="ECO:0000256" key="3">
    <source>
        <dbReference type="ARBA" id="ARBA00006263"/>
    </source>
</evidence>
<keyword evidence="8 9" id="KW-0472">Membrane</keyword>
<dbReference type="RefSeq" id="WP_320508935.1">
    <property type="nucleotide sequence ID" value="NZ_JAXCLW010000003.1"/>
</dbReference>
<protein>
    <recommendedName>
        <fullName evidence="9">Cobalamin biosynthesis protein CobD</fullName>
    </recommendedName>
</protein>
<gene>
    <name evidence="10" type="primary">cbiB</name>
    <name evidence="9" type="synonym">cobD</name>
    <name evidence="10" type="ORF">SMD27_13545</name>
</gene>
<accession>A0ABU5EBW4</accession>
<evidence type="ECO:0000256" key="8">
    <source>
        <dbReference type="ARBA" id="ARBA00023136"/>
    </source>
</evidence>
<evidence type="ECO:0000313" key="11">
    <source>
        <dbReference type="Proteomes" id="UP001279642"/>
    </source>
</evidence>
<evidence type="ECO:0000256" key="2">
    <source>
        <dbReference type="ARBA" id="ARBA00004953"/>
    </source>
</evidence>
<evidence type="ECO:0000256" key="7">
    <source>
        <dbReference type="ARBA" id="ARBA00022989"/>
    </source>
</evidence>
<feature type="transmembrane region" description="Helical" evidence="9">
    <location>
        <begin position="166"/>
        <end position="187"/>
    </location>
</feature>
<dbReference type="HAMAP" id="MF_00024">
    <property type="entry name" value="CobD_CbiB"/>
    <property type="match status" value="1"/>
</dbReference>
<sequence>MFDALTHWNHLGSLLIALLIDAAVGDPHWLYRRLPHPVVWIGRVIARADEQLNRASDTPSRRKIMGIAATAALLLGSLVIGALLQAMLLKLPGGGLWLAIAISSLIAQNSLYDHVAAVASGLETSGAEGGRIAVSRIVGRDPEALDRAGISRAAIESLAENFSDGIVAPVFWAALLGLPGILAYKAINTADSMIGHRTPRHQQFGWAAARVDDLLNLIPARLSGLLLAAATLFVPGANPSKALSAMWRDARRHRSPNAGWPEAAMAGALGLALNGPRRYHNQLVMDAWMGSGGTPYASANDIRRALLLYVIACLIQGVILMAAIWFSH</sequence>
<comment type="pathway">
    <text evidence="2 9">Cofactor biosynthesis; adenosylcobalamin biosynthesis.</text>
</comment>
<feature type="transmembrane region" description="Helical" evidence="9">
    <location>
        <begin position="64"/>
        <end position="84"/>
    </location>
</feature>
<comment type="caution">
    <text evidence="10">The sequence shown here is derived from an EMBL/GenBank/DDBJ whole genome shotgun (WGS) entry which is preliminary data.</text>
</comment>
<dbReference type="Pfam" id="PF03186">
    <property type="entry name" value="CobD_Cbib"/>
    <property type="match status" value="1"/>
</dbReference>
<keyword evidence="7 9" id="KW-1133">Transmembrane helix</keyword>
<organism evidence="10 11">
    <name type="scientific">Dongia soli</name>
    <dbReference type="NCBI Taxonomy" id="600628"/>
    <lineage>
        <taxon>Bacteria</taxon>
        <taxon>Pseudomonadati</taxon>
        <taxon>Pseudomonadota</taxon>
        <taxon>Alphaproteobacteria</taxon>
        <taxon>Rhodospirillales</taxon>
        <taxon>Dongiaceae</taxon>
        <taxon>Dongia</taxon>
    </lineage>
</organism>
<comment type="caution">
    <text evidence="9">Lacks conserved residue(s) required for the propagation of feature annotation.</text>
</comment>
<evidence type="ECO:0000256" key="1">
    <source>
        <dbReference type="ARBA" id="ARBA00004651"/>
    </source>
</evidence>
<evidence type="ECO:0000256" key="4">
    <source>
        <dbReference type="ARBA" id="ARBA00022475"/>
    </source>
</evidence>
<evidence type="ECO:0000256" key="5">
    <source>
        <dbReference type="ARBA" id="ARBA00022573"/>
    </source>
</evidence>
<comment type="similarity">
    <text evidence="3 9">Belongs to the CobD/CbiB family.</text>
</comment>
<keyword evidence="6 9" id="KW-0812">Transmembrane</keyword>
<dbReference type="NCBIfam" id="TIGR00380">
    <property type="entry name" value="cobal_cbiB"/>
    <property type="match status" value="1"/>
</dbReference>
<dbReference type="PANTHER" id="PTHR34308:SF1">
    <property type="entry name" value="COBALAMIN BIOSYNTHESIS PROTEIN CBIB"/>
    <property type="match status" value="1"/>
</dbReference>
<comment type="function">
    <text evidence="9">Converts cobyric acid to cobinamide by the addition of aminopropanol on the F carboxylic group.</text>
</comment>
<dbReference type="Proteomes" id="UP001279642">
    <property type="component" value="Unassembled WGS sequence"/>
</dbReference>
<evidence type="ECO:0000256" key="6">
    <source>
        <dbReference type="ARBA" id="ARBA00022692"/>
    </source>
</evidence>
<name>A0ABU5EBW4_9PROT</name>
<comment type="subcellular location">
    <subcellularLocation>
        <location evidence="1 9">Cell membrane</location>
        <topology evidence="1 9">Multi-pass membrane protein</topology>
    </subcellularLocation>
</comment>
<evidence type="ECO:0000256" key="9">
    <source>
        <dbReference type="HAMAP-Rule" id="MF_00024"/>
    </source>
</evidence>